<keyword evidence="1" id="KW-1133">Transmembrane helix</keyword>
<keyword evidence="1" id="KW-0472">Membrane</keyword>
<evidence type="ECO:0000313" key="3">
    <source>
        <dbReference type="Proteomes" id="UP000515160"/>
    </source>
</evidence>
<proteinExistence type="predicted"/>
<accession>A0A6P8XKW3</accession>
<keyword evidence="2" id="KW-0732">Signal</keyword>
<dbReference type="InterPro" id="IPR032145">
    <property type="entry name" value="DUF4818"/>
</dbReference>
<feature type="transmembrane region" description="Helical" evidence="1">
    <location>
        <begin position="115"/>
        <end position="134"/>
    </location>
</feature>
<gene>
    <name evidence="4" type="primary">LOC117564525</name>
</gene>
<keyword evidence="1" id="KW-0812">Transmembrane</keyword>
<feature type="signal peptide" evidence="2">
    <location>
        <begin position="1"/>
        <end position="22"/>
    </location>
</feature>
<organism evidence="3 4">
    <name type="scientific">Drosophila albomicans</name>
    <name type="common">Fruit fly</name>
    <dbReference type="NCBI Taxonomy" id="7291"/>
    <lineage>
        <taxon>Eukaryota</taxon>
        <taxon>Metazoa</taxon>
        <taxon>Ecdysozoa</taxon>
        <taxon>Arthropoda</taxon>
        <taxon>Hexapoda</taxon>
        <taxon>Insecta</taxon>
        <taxon>Pterygota</taxon>
        <taxon>Neoptera</taxon>
        <taxon>Endopterygota</taxon>
        <taxon>Diptera</taxon>
        <taxon>Brachycera</taxon>
        <taxon>Muscomorpha</taxon>
        <taxon>Ephydroidea</taxon>
        <taxon>Drosophilidae</taxon>
        <taxon>Drosophila</taxon>
    </lineage>
</organism>
<name>A0A6P8XKW3_DROAB</name>
<keyword evidence="3" id="KW-1185">Reference proteome</keyword>
<evidence type="ECO:0000256" key="1">
    <source>
        <dbReference type="SAM" id="Phobius"/>
    </source>
</evidence>
<evidence type="ECO:0000256" key="2">
    <source>
        <dbReference type="SAM" id="SignalP"/>
    </source>
</evidence>
<dbReference type="Proteomes" id="UP000515160">
    <property type="component" value="Chromosome 2L"/>
</dbReference>
<feature type="transmembrane region" description="Helical" evidence="1">
    <location>
        <begin position="66"/>
        <end position="95"/>
    </location>
</feature>
<dbReference type="GeneID" id="117564525"/>
<feature type="chain" id="PRO_5028044753" evidence="2">
    <location>
        <begin position="23"/>
        <end position="201"/>
    </location>
</feature>
<dbReference type="OrthoDB" id="7964216at2759"/>
<protein>
    <submittedName>
        <fullName evidence="4">Uncharacterized protein LOC117564525</fullName>
    </submittedName>
</protein>
<dbReference type="RefSeq" id="XP_034099237.1">
    <property type="nucleotide sequence ID" value="XM_034243346.2"/>
</dbReference>
<reference evidence="4" key="1">
    <citation type="submission" date="2025-08" db="UniProtKB">
        <authorList>
            <consortium name="RefSeq"/>
        </authorList>
    </citation>
    <scope>IDENTIFICATION</scope>
    <source>
        <strain evidence="4">15112-1751.03</strain>
        <tissue evidence="4">Whole Adult</tissue>
    </source>
</reference>
<sequence>MEALSIYFAALLQLLGVSLFFAQPEDQCSPSPTLGSWIFLVATLCLLWDFHIYPERYMHVARYWQVIFEVVVGIFLVEMMTLVIWCSIEFLLFITMRKMLFVLAQTDCIPWKLEYWFHALTTTFVSGSFLWFVLQATDTMDYVNYYLRKLKRSWNKIQRNLKNIYRMYKCERRRAVNACKMATMRQNRRRHQEEVDTDTED</sequence>
<dbReference type="AlphaFoldDB" id="A0A6P8XKW3"/>
<dbReference type="Pfam" id="PF16089">
    <property type="entry name" value="DUF4818"/>
    <property type="match status" value="1"/>
</dbReference>
<feature type="transmembrane region" description="Helical" evidence="1">
    <location>
        <begin position="34"/>
        <end position="54"/>
    </location>
</feature>
<evidence type="ECO:0000313" key="4">
    <source>
        <dbReference type="RefSeq" id="XP_034099237.1"/>
    </source>
</evidence>